<dbReference type="AlphaFoldDB" id="A0AAV7PAP3"/>
<dbReference type="InterPro" id="IPR050951">
    <property type="entry name" value="Retrovirus_Pol_polyprotein"/>
</dbReference>
<sequence>MCGENRSPILGSYPCRSSEDGTRTEKGGAAGPAAHKMDCGPTSTRSGGAAGPRDTTHLSFGVSSPAEVFQDTIQGVLAGLPGVLNISNDILIHHSTVEEHLESLRTTFQCFLDNSLTLHREKCAFLQKEISFFRYKFSEHGVMPVPAKVQDIRSAPAPTSITGEISFLGMVTYFGCFIPNLTVVTVPLRVRTKSIAIWESGPSQDQAFQAAKEALSENIMPAYFNPCLESELSVEARPTIAMVNGSASSLAEDNYPSPNDDDLGLDEEISEQTSHGTISLSGNLTVGADATKQGEVSLTSNVQTTYPKDKGSHPERGTKSMHTGISRILCVVMGIWGFGNPNAARTVVAARSVCRTWVSSLK</sequence>
<feature type="region of interest" description="Disordered" evidence="1">
    <location>
        <begin position="295"/>
        <end position="319"/>
    </location>
</feature>
<dbReference type="Gene3D" id="3.30.70.270">
    <property type="match status" value="2"/>
</dbReference>
<name>A0AAV7PAP3_PLEWA</name>
<evidence type="ECO:0000313" key="3">
    <source>
        <dbReference type="Proteomes" id="UP001066276"/>
    </source>
</evidence>
<dbReference type="SUPFAM" id="SSF56672">
    <property type="entry name" value="DNA/RNA polymerases"/>
    <property type="match status" value="1"/>
</dbReference>
<dbReference type="PANTHER" id="PTHR37984:SF11">
    <property type="entry name" value="INTEGRASE CATALYTIC DOMAIN-CONTAINING PROTEIN"/>
    <property type="match status" value="1"/>
</dbReference>
<dbReference type="InterPro" id="IPR043128">
    <property type="entry name" value="Rev_trsase/Diguanyl_cyclase"/>
</dbReference>
<evidence type="ECO:0000256" key="1">
    <source>
        <dbReference type="SAM" id="MobiDB-lite"/>
    </source>
</evidence>
<gene>
    <name evidence="2" type="ORF">NDU88_002893</name>
</gene>
<feature type="compositionally biased region" description="Basic and acidic residues" evidence="1">
    <location>
        <begin position="307"/>
        <end position="318"/>
    </location>
</feature>
<protein>
    <submittedName>
        <fullName evidence="2">Uncharacterized protein</fullName>
    </submittedName>
</protein>
<dbReference type="Proteomes" id="UP001066276">
    <property type="component" value="Chromosome 7"/>
</dbReference>
<feature type="region of interest" description="Disordered" evidence="1">
    <location>
        <begin position="1"/>
        <end position="55"/>
    </location>
</feature>
<accession>A0AAV7PAP3</accession>
<dbReference type="EMBL" id="JANPWB010000011">
    <property type="protein sequence ID" value="KAJ1124432.1"/>
    <property type="molecule type" value="Genomic_DNA"/>
</dbReference>
<comment type="caution">
    <text evidence="2">The sequence shown here is derived from an EMBL/GenBank/DDBJ whole genome shotgun (WGS) entry which is preliminary data.</text>
</comment>
<feature type="compositionally biased region" description="Basic and acidic residues" evidence="1">
    <location>
        <begin position="17"/>
        <end position="26"/>
    </location>
</feature>
<dbReference type="PANTHER" id="PTHR37984">
    <property type="entry name" value="PROTEIN CBG26694"/>
    <property type="match status" value="1"/>
</dbReference>
<proteinExistence type="predicted"/>
<organism evidence="2 3">
    <name type="scientific">Pleurodeles waltl</name>
    <name type="common">Iberian ribbed newt</name>
    <dbReference type="NCBI Taxonomy" id="8319"/>
    <lineage>
        <taxon>Eukaryota</taxon>
        <taxon>Metazoa</taxon>
        <taxon>Chordata</taxon>
        <taxon>Craniata</taxon>
        <taxon>Vertebrata</taxon>
        <taxon>Euteleostomi</taxon>
        <taxon>Amphibia</taxon>
        <taxon>Batrachia</taxon>
        <taxon>Caudata</taxon>
        <taxon>Salamandroidea</taxon>
        <taxon>Salamandridae</taxon>
        <taxon>Pleurodelinae</taxon>
        <taxon>Pleurodeles</taxon>
    </lineage>
</organism>
<keyword evidence="3" id="KW-1185">Reference proteome</keyword>
<feature type="compositionally biased region" description="Polar residues" evidence="1">
    <location>
        <begin position="295"/>
        <end position="306"/>
    </location>
</feature>
<reference evidence="2" key="1">
    <citation type="journal article" date="2022" name="bioRxiv">
        <title>Sequencing and chromosome-scale assembly of the giantPleurodeles waltlgenome.</title>
        <authorList>
            <person name="Brown T."/>
            <person name="Elewa A."/>
            <person name="Iarovenko S."/>
            <person name="Subramanian E."/>
            <person name="Araus A.J."/>
            <person name="Petzold A."/>
            <person name="Susuki M."/>
            <person name="Suzuki K.-i.T."/>
            <person name="Hayashi T."/>
            <person name="Toyoda A."/>
            <person name="Oliveira C."/>
            <person name="Osipova E."/>
            <person name="Leigh N.D."/>
            <person name="Simon A."/>
            <person name="Yun M.H."/>
        </authorList>
    </citation>
    <scope>NUCLEOTIDE SEQUENCE</scope>
    <source>
        <strain evidence="2">20211129_DDA</strain>
        <tissue evidence="2">Liver</tissue>
    </source>
</reference>
<dbReference type="InterPro" id="IPR043502">
    <property type="entry name" value="DNA/RNA_pol_sf"/>
</dbReference>
<evidence type="ECO:0000313" key="2">
    <source>
        <dbReference type="EMBL" id="KAJ1124432.1"/>
    </source>
</evidence>